<dbReference type="InterPro" id="IPR002213">
    <property type="entry name" value="UDP_glucos_trans"/>
</dbReference>
<name>A0A812SHS1_SYMPI</name>
<comment type="caution">
    <text evidence="3">The sequence shown here is derived from an EMBL/GenBank/DDBJ whole genome shotgun (WGS) entry which is preliminary data.</text>
</comment>
<dbReference type="EMBL" id="CAJNIZ010024336">
    <property type="protein sequence ID" value="CAE7476165.1"/>
    <property type="molecule type" value="Genomic_DNA"/>
</dbReference>
<dbReference type="OrthoDB" id="420229at2759"/>
<dbReference type="Gene3D" id="3.40.50.2000">
    <property type="entry name" value="Glycogen Phosphorylase B"/>
    <property type="match status" value="2"/>
</dbReference>
<dbReference type="InterPro" id="IPR010610">
    <property type="entry name" value="EryCIII-like_C"/>
</dbReference>
<organism evidence="3 4">
    <name type="scientific">Symbiodinium pilosum</name>
    <name type="common">Dinoflagellate</name>
    <dbReference type="NCBI Taxonomy" id="2952"/>
    <lineage>
        <taxon>Eukaryota</taxon>
        <taxon>Sar</taxon>
        <taxon>Alveolata</taxon>
        <taxon>Dinophyceae</taxon>
        <taxon>Suessiales</taxon>
        <taxon>Symbiodiniaceae</taxon>
        <taxon>Symbiodinium</taxon>
    </lineage>
</organism>
<keyword evidence="4" id="KW-1185">Reference proteome</keyword>
<accession>A0A812SHS1</accession>
<dbReference type="FunFam" id="3.40.50.2000:FF:000009">
    <property type="entry name" value="Sterol 3-beta-glucosyltransferase UGT80A2"/>
    <property type="match status" value="1"/>
</dbReference>
<evidence type="ECO:0000256" key="1">
    <source>
        <dbReference type="ARBA" id="ARBA00022679"/>
    </source>
</evidence>
<sequence length="367" mass="41829">MERVLLISMGSRGDMEPFLALGEELKPRNCDVAFCMPAQFQSLAAEVSETFYAMDKAFLELVENDDVKRIIAQVGSAWSRLRTMIRLMWETKPLQQQLIRDQKVAVDQFRPDLIILHPKCIYPIIAALEYGQRIKMLCPVPCMLHTVDSEPNIGFGDPGSPWWNRMTYYIANKVYINKSILSYAGPLVKAEFGFQELNSSRLYSFMLEEMPVEYAISERLFPRPDSWPAHAVISEFRERNKAKHWTPPAELLQFLSDHPEPLYVGFGSMVNDQPERVGKIILDVTAELDLPVLLNTGWGGGIQVADAQLPPQAFLVSDIPFDWLFSRVRAVVHHGGSGTTHSALRFDRPQLIIPHIADQFLWMRLVN</sequence>
<feature type="non-terminal residue" evidence="3">
    <location>
        <position position="367"/>
    </location>
</feature>
<evidence type="ECO:0000259" key="2">
    <source>
        <dbReference type="Pfam" id="PF06722"/>
    </source>
</evidence>
<dbReference type="AlphaFoldDB" id="A0A812SHS1"/>
<dbReference type="Pfam" id="PF06722">
    <property type="entry name" value="EryCIII-like_C"/>
    <property type="match status" value="1"/>
</dbReference>
<feature type="domain" description="Erythromycin biosynthesis protein CIII-like C-terminal" evidence="2">
    <location>
        <begin position="282"/>
        <end position="361"/>
    </location>
</feature>
<dbReference type="PANTHER" id="PTHR48050">
    <property type="entry name" value="STEROL 3-BETA-GLUCOSYLTRANSFERASE"/>
    <property type="match status" value="1"/>
</dbReference>
<dbReference type="CDD" id="cd03784">
    <property type="entry name" value="GT1_Gtf-like"/>
    <property type="match status" value="1"/>
</dbReference>
<dbReference type="PANTHER" id="PTHR48050:SF13">
    <property type="entry name" value="STEROL 3-BETA-GLUCOSYLTRANSFERASE UGT80A2"/>
    <property type="match status" value="1"/>
</dbReference>
<dbReference type="InterPro" id="IPR050426">
    <property type="entry name" value="Glycosyltransferase_28"/>
</dbReference>
<reference evidence="3" key="1">
    <citation type="submission" date="2021-02" db="EMBL/GenBank/DDBJ databases">
        <authorList>
            <person name="Dougan E. K."/>
            <person name="Rhodes N."/>
            <person name="Thang M."/>
            <person name="Chan C."/>
        </authorList>
    </citation>
    <scope>NUCLEOTIDE SEQUENCE</scope>
</reference>
<dbReference type="GO" id="GO:0016906">
    <property type="term" value="F:sterol 3-beta-glucosyltransferase activity"/>
    <property type="evidence" value="ECO:0007669"/>
    <property type="project" value="UniProtKB-ARBA"/>
</dbReference>
<keyword evidence="1" id="KW-0808">Transferase</keyword>
<evidence type="ECO:0000313" key="3">
    <source>
        <dbReference type="EMBL" id="CAE7476165.1"/>
    </source>
</evidence>
<dbReference type="Proteomes" id="UP000649617">
    <property type="component" value="Unassembled WGS sequence"/>
</dbReference>
<gene>
    <name evidence="3" type="primary">UGT80B1</name>
    <name evidence="3" type="ORF">SPIL2461_LOCUS12111</name>
</gene>
<dbReference type="SUPFAM" id="SSF53756">
    <property type="entry name" value="UDP-Glycosyltransferase/glycogen phosphorylase"/>
    <property type="match status" value="1"/>
</dbReference>
<proteinExistence type="predicted"/>
<evidence type="ECO:0000313" key="4">
    <source>
        <dbReference type="Proteomes" id="UP000649617"/>
    </source>
</evidence>
<protein>
    <submittedName>
        <fullName evidence="3">UGT80B1 protein</fullName>
    </submittedName>
</protein>